<dbReference type="CDD" id="cd00090">
    <property type="entry name" value="HTH_ARSR"/>
    <property type="match status" value="1"/>
</dbReference>
<evidence type="ECO:0000259" key="4">
    <source>
        <dbReference type="PROSITE" id="PS50956"/>
    </source>
</evidence>
<dbReference type="PANTHER" id="PTHR43413">
    <property type="entry name" value="TRANSCRIPTIONAL REGULATOR, ASNC FAMILY"/>
    <property type="match status" value="1"/>
</dbReference>
<evidence type="ECO:0000313" key="5">
    <source>
        <dbReference type="EMBL" id="QXJ35296.1"/>
    </source>
</evidence>
<keyword evidence="2" id="KW-0238">DNA-binding</keyword>
<dbReference type="InterPro" id="IPR050684">
    <property type="entry name" value="HTH-Siroheme_Decarb"/>
</dbReference>
<keyword evidence="6" id="KW-1185">Reference proteome</keyword>
<dbReference type="AlphaFoldDB" id="A0A8F5GZN6"/>
<feature type="domain" description="HTH asnC-type" evidence="4">
    <location>
        <begin position="1"/>
        <end position="62"/>
    </location>
</feature>
<sequence length="263" mass="30488">MDEIDRKILFYLLKDGRISQNKLAKLLNISSPSINARFRTLLEEGILRDFKLFMNPNIYGKYFMYVAFPNLRDMEDDRIFVKFRCLENFNVYGIEAENLSELDRVIEGFSLTLGSPIMKYAPSQNLIIIKKNITKILSILSENPRAEIREIALKTGYKAEKIRRILLKLKEIVRIVPEIDLIKADSLLLGIFTKKLEEIKRFTVHCSVITIDNEEGEGVEICFTGGIKESKNIVDLVRRIDPYAQVMLVYDYTIRGIKAFSNY</sequence>
<dbReference type="Proteomes" id="UP000694036">
    <property type="component" value="Chromosome"/>
</dbReference>
<keyword evidence="3" id="KW-0804">Transcription</keyword>
<dbReference type="GO" id="GO:0043565">
    <property type="term" value="F:sequence-specific DNA binding"/>
    <property type="evidence" value="ECO:0007669"/>
    <property type="project" value="InterPro"/>
</dbReference>
<dbReference type="PROSITE" id="PS50956">
    <property type="entry name" value="HTH_ASNC_2"/>
    <property type="match status" value="1"/>
</dbReference>
<accession>A0A8F5GZN6</accession>
<protein>
    <submittedName>
        <fullName evidence="5">Transcriptional regulator, AsnC family</fullName>
    </submittedName>
</protein>
<dbReference type="InterPro" id="IPR019888">
    <property type="entry name" value="Tscrpt_reg_AsnC-like"/>
</dbReference>
<dbReference type="Pfam" id="PF13412">
    <property type="entry name" value="HTH_24"/>
    <property type="match status" value="1"/>
</dbReference>
<dbReference type="GeneID" id="65557207"/>
<name>A0A8F5GZN6_9CREN</name>
<dbReference type="InterPro" id="IPR000485">
    <property type="entry name" value="AsnC-type_HTH_dom"/>
</dbReference>
<organism evidence="5 6">
    <name type="scientific">Saccharolobus shibatae</name>
    <dbReference type="NCBI Taxonomy" id="2286"/>
    <lineage>
        <taxon>Archaea</taxon>
        <taxon>Thermoproteota</taxon>
        <taxon>Thermoprotei</taxon>
        <taxon>Sulfolobales</taxon>
        <taxon>Sulfolobaceae</taxon>
        <taxon>Saccharolobus</taxon>
    </lineage>
</organism>
<evidence type="ECO:0000256" key="3">
    <source>
        <dbReference type="ARBA" id="ARBA00023163"/>
    </source>
</evidence>
<proteinExistence type="predicted"/>
<keyword evidence="1" id="KW-0805">Transcription regulation</keyword>
<dbReference type="EMBL" id="CP077713">
    <property type="protein sequence ID" value="QXJ35296.1"/>
    <property type="molecule type" value="Genomic_DNA"/>
</dbReference>
<gene>
    <name evidence="5" type="ORF">J5U22_01843</name>
</gene>
<dbReference type="PANTHER" id="PTHR43413:SF8">
    <property type="entry name" value="HTH-TYPE TRANSCRIPTIONAL REGULATOR PTR1"/>
    <property type="match status" value="1"/>
</dbReference>
<evidence type="ECO:0000256" key="2">
    <source>
        <dbReference type="ARBA" id="ARBA00023125"/>
    </source>
</evidence>
<dbReference type="InterPro" id="IPR011991">
    <property type="entry name" value="ArsR-like_HTH"/>
</dbReference>
<dbReference type="SMART" id="SM00344">
    <property type="entry name" value="HTH_ASNC"/>
    <property type="match status" value="1"/>
</dbReference>
<dbReference type="RefSeq" id="WP_218257911.1">
    <property type="nucleotide sequence ID" value="NZ_CP077713.1"/>
</dbReference>
<evidence type="ECO:0000256" key="1">
    <source>
        <dbReference type="ARBA" id="ARBA00023015"/>
    </source>
</evidence>
<evidence type="ECO:0000313" key="6">
    <source>
        <dbReference type="Proteomes" id="UP000694036"/>
    </source>
</evidence>
<reference evidence="5 6" key="1">
    <citation type="journal article" date="2021" name="Environ. Microbiol.">
        <title>New insights into the diversity and evolution of the archaeal mobilome from three complete genomes of Saccharolobus shibatae.</title>
        <authorList>
            <person name="Medvedeva S."/>
            <person name="Brandt D."/>
            <person name="Cvirkaite-Krupovic V."/>
            <person name="Liu Y."/>
            <person name="Severinov K."/>
            <person name="Ishino S."/>
            <person name="Ishino Y."/>
            <person name="Prangishvili D."/>
            <person name="Kalinowski J."/>
            <person name="Krupovic M."/>
        </authorList>
    </citation>
    <scope>NUCLEOTIDE SEQUENCE [LARGE SCALE GENOMIC DNA]</scope>
    <source>
        <strain evidence="5 6">S38A</strain>
    </source>
</reference>